<dbReference type="RefSeq" id="XP_031552112.1">
    <property type="nucleotide sequence ID" value="XM_031696252.1"/>
</dbReference>
<dbReference type="InParanoid" id="A0A6P8HHM4"/>
<feature type="region of interest" description="Disordered" evidence="1">
    <location>
        <begin position="16"/>
        <end position="163"/>
    </location>
</feature>
<name>A0A6P8HHM4_ACTTE</name>
<feature type="compositionally biased region" description="Polar residues" evidence="1">
    <location>
        <begin position="192"/>
        <end position="208"/>
    </location>
</feature>
<feature type="compositionally biased region" description="Basic and acidic residues" evidence="1">
    <location>
        <begin position="144"/>
        <end position="153"/>
    </location>
</feature>
<feature type="compositionally biased region" description="Basic and acidic residues" evidence="1">
    <location>
        <begin position="46"/>
        <end position="56"/>
    </location>
</feature>
<feature type="region of interest" description="Disordered" evidence="1">
    <location>
        <begin position="192"/>
        <end position="351"/>
    </location>
</feature>
<feature type="compositionally biased region" description="Polar residues" evidence="1">
    <location>
        <begin position="308"/>
        <end position="321"/>
    </location>
</feature>
<proteinExistence type="predicted"/>
<feature type="non-terminal residue" evidence="3">
    <location>
        <position position="1"/>
    </location>
</feature>
<feature type="compositionally biased region" description="Acidic residues" evidence="1">
    <location>
        <begin position="330"/>
        <end position="339"/>
    </location>
</feature>
<feature type="compositionally biased region" description="Acidic residues" evidence="1">
    <location>
        <begin position="98"/>
        <end position="114"/>
    </location>
</feature>
<dbReference type="GeneID" id="116289359"/>
<feature type="compositionally biased region" description="Polar residues" evidence="1">
    <location>
        <begin position="266"/>
        <end position="275"/>
    </location>
</feature>
<gene>
    <name evidence="3" type="primary">LOC116289359</name>
</gene>
<evidence type="ECO:0000313" key="2">
    <source>
        <dbReference type="Proteomes" id="UP000515163"/>
    </source>
</evidence>
<sequence>KLALREKFRYFTEVHKPKEDISSVNEDSSDESSYCKINDAYENQSDVEHKYEERPIKSNIGSPNCVGDVENSFKVSSGLFNKGLEEDEDKTAEKPSDDQDENEKDSASDSDEDQCSLVVNTNEDQPTFNDEQGSPPSPLSTYNEAKENEKDSASDSDEDQCSLVVNASVSPSLSFSSDFDVKFKPIGIENPNEYQPTFNEKQGSSPLCTYNEAEDNPLPFDNPFLIEEEENDLNKPCSKLNDDNNDTIGTPPSTPSSFDFGLPLNVWSTDSQKSSPSLPKKDPEEDKDSDDTANGSSSSNKDKESGINLDNSESESAQPDPNTDAHVEDSELNENDDVCESGSDVSSENSEKFMEYDLLDIDVEELEKEGENNVAFKRFKKRDSFTI</sequence>
<accession>A0A6P8HHM4</accession>
<feature type="compositionally biased region" description="Polar residues" evidence="1">
    <location>
        <begin position="117"/>
        <end position="143"/>
    </location>
</feature>
<protein>
    <submittedName>
        <fullName evidence="3">Uncharacterized protein LOC116289359</fullName>
    </submittedName>
</protein>
<evidence type="ECO:0000313" key="3">
    <source>
        <dbReference type="RefSeq" id="XP_031552112.1"/>
    </source>
</evidence>
<dbReference type="AlphaFoldDB" id="A0A6P8HHM4"/>
<reference evidence="3" key="1">
    <citation type="submission" date="2025-08" db="UniProtKB">
        <authorList>
            <consortium name="RefSeq"/>
        </authorList>
    </citation>
    <scope>IDENTIFICATION</scope>
    <source>
        <tissue evidence="3">Tentacle</tissue>
    </source>
</reference>
<evidence type="ECO:0000256" key="1">
    <source>
        <dbReference type="SAM" id="MobiDB-lite"/>
    </source>
</evidence>
<dbReference type="Proteomes" id="UP000515163">
    <property type="component" value="Unplaced"/>
</dbReference>
<dbReference type="KEGG" id="aten:116289359"/>
<feature type="compositionally biased region" description="Polar residues" evidence="1">
    <location>
        <begin position="246"/>
        <end position="257"/>
    </location>
</feature>
<keyword evidence="2" id="KW-1185">Reference proteome</keyword>
<organism evidence="2 3">
    <name type="scientific">Actinia tenebrosa</name>
    <name type="common">Australian red waratah sea anemone</name>
    <dbReference type="NCBI Taxonomy" id="6105"/>
    <lineage>
        <taxon>Eukaryota</taxon>
        <taxon>Metazoa</taxon>
        <taxon>Cnidaria</taxon>
        <taxon>Anthozoa</taxon>
        <taxon>Hexacorallia</taxon>
        <taxon>Actiniaria</taxon>
        <taxon>Actiniidae</taxon>
        <taxon>Actinia</taxon>
    </lineage>
</organism>